<reference evidence="1 2" key="1">
    <citation type="submission" date="2023-10" db="EMBL/GenBank/DDBJ databases">
        <title>Genomes of two closely related lineages of the louse Polyplax serrata with different host specificities.</title>
        <authorList>
            <person name="Martinu J."/>
            <person name="Tarabai H."/>
            <person name="Stefka J."/>
            <person name="Hypsa V."/>
        </authorList>
    </citation>
    <scope>NUCLEOTIDE SEQUENCE [LARGE SCALE GENOMIC DNA]</scope>
    <source>
        <strain evidence="1">HR10_N</strain>
    </source>
</reference>
<dbReference type="AlphaFoldDB" id="A0AAN8S4M6"/>
<sequence>MLPTLFGLLKHGTSTGRQVLMREGQVTMKTETDASKPAFCENYTVHTRGDHPTQDYLLVAYIWTLPVLKIRKRWERNESNYAGKKYNILPFVKHIAHLYRPKLTYNPVNSGLARVLTTF</sequence>
<name>A0AAN8S4M6_POLSC</name>
<evidence type="ECO:0008006" key="3">
    <source>
        <dbReference type="Google" id="ProtNLM"/>
    </source>
</evidence>
<proteinExistence type="predicted"/>
<gene>
    <name evidence="1" type="ORF">RUM43_002261</name>
</gene>
<organism evidence="1 2">
    <name type="scientific">Polyplax serrata</name>
    <name type="common">Common mouse louse</name>
    <dbReference type="NCBI Taxonomy" id="468196"/>
    <lineage>
        <taxon>Eukaryota</taxon>
        <taxon>Metazoa</taxon>
        <taxon>Ecdysozoa</taxon>
        <taxon>Arthropoda</taxon>
        <taxon>Hexapoda</taxon>
        <taxon>Insecta</taxon>
        <taxon>Pterygota</taxon>
        <taxon>Neoptera</taxon>
        <taxon>Paraneoptera</taxon>
        <taxon>Psocodea</taxon>
        <taxon>Troctomorpha</taxon>
        <taxon>Phthiraptera</taxon>
        <taxon>Anoplura</taxon>
        <taxon>Polyplacidae</taxon>
        <taxon>Polyplax</taxon>
    </lineage>
</organism>
<comment type="caution">
    <text evidence="1">The sequence shown here is derived from an EMBL/GenBank/DDBJ whole genome shotgun (WGS) entry which is preliminary data.</text>
</comment>
<dbReference type="Proteomes" id="UP001372834">
    <property type="component" value="Unassembled WGS sequence"/>
</dbReference>
<evidence type="ECO:0000313" key="2">
    <source>
        <dbReference type="Proteomes" id="UP001372834"/>
    </source>
</evidence>
<accession>A0AAN8S4M6</accession>
<evidence type="ECO:0000313" key="1">
    <source>
        <dbReference type="EMBL" id="KAK6628447.1"/>
    </source>
</evidence>
<dbReference type="EMBL" id="JAWJWE010000036">
    <property type="protein sequence ID" value="KAK6628447.1"/>
    <property type="molecule type" value="Genomic_DNA"/>
</dbReference>
<protein>
    <recommendedName>
        <fullName evidence="3">PiggyBac transposable element-derived protein domain-containing protein</fullName>
    </recommendedName>
</protein>